<protein>
    <submittedName>
        <fullName evidence="1">Uncharacterized protein</fullName>
    </submittedName>
</protein>
<evidence type="ECO:0000313" key="1">
    <source>
        <dbReference type="EMBL" id="KAH3799584.1"/>
    </source>
</evidence>
<accession>A0A9D4FI69</accession>
<dbReference type="Proteomes" id="UP000828390">
    <property type="component" value="Unassembled WGS sequence"/>
</dbReference>
<reference evidence="1" key="2">
    <citation type="submission" date="2020-11" db="EMBL/GenBank/DDBJ databases">
        <authorList>
            <person name="McCartney M.A."/>
            <person name="Auch B."/>
            <person name="Kono T."/>
            <person name="Mallez S."/>
            <person name="Becker A."/>
            <person name="Gohl D.M."/>
            <person name="Silverstein K.A.T."/>
            <person name="Koren S."/>
            <person name="Bechman K.B."/>
            <person name="Herman A."/>
            <person name="Abrahante J.E."/>
            <person name="Garbe J."/>
        </authorList>
    </citation>
    <scope>NUCLEOTIDE SEQUENCE</scope>
    <source>
        <strain evidence="1">Duluth1</strain>
        <tissue evidence="1">Whole animal</tissue>
    </source>
</reference>
<dbReference type="EMBL" id="JAIWYP010000007">
    <property type="protein sequence ID" value="KAH3799584.1"/>
    <property type="molecule type" value="Genomic_DNA"/>
</dbReference>
<dbReference type="AlphaFoldDB" id="A0A9D4FI69"/>
<name>A0A9D4FI69_DREPO</name>
<sequence length="105" mass="11745">MTRANVSVSSCNAINNKQSKSKYSSPYSASSVGIGIAWTTHLDTSRTTRARPLVSTIIKRIVSAMRLFAGTYFNSDLLESCVKCTVISKRKFERRFRKMVLNACE</sequence>
<comment type="caution">
    <text evidence="1">The sequence shown here is derived from an EMBL/GenBank/DDBJ whole genome shotgun (WGS) entry which is preliminary data.</text>
</comment>
<proteinExistence type="predicted"/>
<organism evidence="1 2">
    <name type="scientific">Dreissena polymorpha</name>
    <name type="common">Zebra mussel</name>
    <name type="synonym">Mytilus polymorpha</name>
    <dbReference type="NCBI Taxonomy" id="45954"/>
    <lineage>
        <taxon>Eukaryota</taxon>
        <taxon>Metazoa</taxon>
        <taxon>Spiralia</taxon>
        <taxon>Lophotrochozoa</taxon>
        <taxon>Mollusca</taxon>
        <taxon>Bivalvia</taxon>
        <taxon>Autobranchia</taxon>
        <taxon>Heteroconchia</taxon>
        <taxon>Euheterodonta</taxon>
        <taxon>Imparidentia</taxon>
        <taxon>Neoheterodontei</taxon>
        <taxon>Myida</taxon>
        <taxon>Dreissenoidea</taxon>
        <taxon>Dreissenidae</taxon>
        <taxon>Dreissena</taxon>
    </lineage>
</organism>
<reference evidence="1" key="1">
    <citation type="journal article" date="2019" name="bioRxiv">
        <title>The Genome of the Zebra Mussel, Dreissena polymorpha: A Resource for Invasive Species Research.</title>
        <authorList>
            <person name="McCartney M.A."/>
            <person name="Auch B."/>
            <person name="Kono T."/>
            <person name="Mallez S."/>
            <person name="Zhang Y."/>
            <person name="Obille A."/>
            <person name="Becker A."/>
            <person name="Abrahante J.E."/>
            <person name="Garbe J."/>
            <person name="Badalamenti J.P."/>
            <person name="Herman A."/>
            <person name="Mangelson H."/>
            <person name="Liachko I."/>
            <person name="Sullivan S."/>
            <person name="Sone E.D."/>
            <person name="Koren S."/>
            <person name="Silverstein K.A.T."/>
            <person name="Beckman K.B."/>
            <person name="Gohl D.M."/>
        </authorList>
    </citation>
    <scope>NUCLEOTIDE SEQUENCE</scope>
    <source>
        <strain evidence="1">Duluth1</strain>
        <tissue evidence="1">Whole animal</tissue>
    </source>
</reference>
<evidence type="ECO:0000313" key="2">
    <source>
        <dbReference type="Proteomes" id="UP000828390"/>
    </source>
</evidence>
<keyword evidence="2" id="KW-1185">Reference proteome</keyword>
<gene>
    <name evidence="1" type="ORF">DPMN_153195</name>
</gene>